<keyword evidence="6 8" id="KW-1133">Transmembrane helix</keyword>
<feature type="transmembrane region" description="Helical" evidence="8">
    <location>
        <begin position="299"/>
        <end position="317"/>
    </location>
</feature>
<keyword evidence="4" id="KW-1003">Cell membrane</keyword>
<feature type="transmembrane region" description="Helical" evidence="8">
    <location>
        <begin position="399"/>
        <end position="417"/>
    </location>
</feature>
<feature type="transmembrane region" description="Helical" evidence="8">
    <location>
        <begin position="46"/>
        <end position="66"/>
    </location>
</feature>
<dbReference type="OrthoDB" id="102502at2"/>
<comment type="subcellular location">
    <subcellularLocation>
        <location evidence="1">Cell membrane</location>
        <topology evidence="1">Multi-pass membrane protein</topology>
    </subcellularLocation>
</comment>
<evidence type="ECO:0000256" key="6">
    <source>
        <dbReference type="ARBA" id="ARBA00022989"/>
    </source>
</evidence>
<dbReference type="Gene3D" id="1.20.1250.20">
    <property type="entry name" value="MFS general substrate transporter like domains"/>
    <property type="match status" value="1"/>
</dbReference>
<dbReference type="Gene3D" id="1.20.1720.10">
    <property type="entry name" value="Multidrug resistance protein D"/>
    <property type="match status" value="1"/>
</dbReference>
<dbReference type="PRINTS" id="PR01036">
    <property type="entry name" value="TCRTETB"/>
</dbReference>
<feature type="transmembrane region" description="Helical" evidence="8">
    <location>
        <begin position="103"/>
        <end position="124"/>
    </location>
</feature>
<evidence type="ECO:0000256" key="2">
    <source>
        <dbReference type="ARBA" id="ARBA00008537"/>
    </source>
</evidence>
<keyword evidence="5 8" id="KW-0812">Transmembrane</keyword>
<feature type="transmembrane region" description="Helical" evidence="8">
    <location>
        <begin position="263"/>
        <end position="287"/>
    </location>
</feature>
<dbReference type="InterPro" id="IPR036259">
    <property type="entry name" value="MFS_trans_sf"/>
</dbReference>
<dbReference type="PANTHER" id="PTHR42718">
    <property type="entry name" value="MAJOR FACILITATOR SUPERFAMILY MULTIDRUG TRANSPORTER MFSC"/>
    <property type="match status" value="1"/>
</dbReference>
<dbReference type="AlphaFoldDB" id="A0A1I6D0F1"/>
<comment type="similarity">
    <text evidence="2">Belongs to the major facilitator superfamily. EmrB family.</text>
</comment>
<evidence type="ECO:0000256" key="1">
    <source>
        <dbReference type="ARBA" id="ARBA00004651"/>
    </source>
</evidence>
<dbReference type="InterPro" id="IPR020846">
    <property type="entry name" value="MFS_dom"/>
</dbReference>
<gene>
    <name evidence="10" type="ORF">SAMN05660706_1042</name>
</gene>
<keyword evidence="11" id="KW-1185">Reference proteome</keyword>
<evidence type="ECO:0000256" key="7">
    <source>
        <dbReference type="ARBA" id="ARBA00023136"/>
    </source>
</evidence>
<evidence type="ECO:0000256" key="8">
    <source>
        <dbReference type="SAM" id="Phobius"/>
    </source>
</evidence>
<feature type="transmembrane region" description="Helical" evidence="8">
    <location>
        <begin position="329"/>
        <end position="347"/>
    </location>
</feature>
<dbReference type="PANTHER" id="PTHR42718:SF9">
    <property type="entry name" value="MAJOR FACILITATOR SUPERFAMILY MULTIDRUG TRANSPORTER MFSC"/>
    <property type="match status" value="1"/>
</dbReference>
<feature type="domain" description="Major facilitator superfamily (MFS) profile" evidence="9">
    <location>
        <begin position="12"/>
        <end position="460"/>
    </location>
</feature>
<dbReference type="Proteomes" id="UP000199584">
    <property type="component" value="Unassembled WGS sequence"/>
</dbReference>
<dbReference type="Pfam" id="PF07690">
    <property type="entry name" value="MFS_1"/>
    <property type="match status" value="2"/>
</dbReference>
<dbReference type="GO" id="GO:0005886">
    <property type="term" value="C:plasma membrane"/>
    <property type="evidence" value="ECO:0007669"/>
    <property type="project" value="UniProtKB-SubCell"/>
</dbReference>
<dbReference type="FunFam" id="1.20.1250.20:FF:000503">
    <property type="entry name" value="Drug resistance transporter, EmrB/QacA subfamily"/>
    <property type="match status" value="1"/>
</dbReference>
<dbReference type="NCBIfam" id="TIGR00711">
    <property type="entry name" value="efflux_EmrB"/>
    <property type="match status" value="1"/>
</dbReference>
<sequence length="469" mass="50150">MEQQDASLKKYTLLVAATASFLTPFMGSAINLAIPSIGREFNSTAFLLSWVATSYILASAAFLVPFGRLADIVGRKKIFITGVVSFCVSSLLCGLAWSIESLIAFRVLQGIGSAMIFGTGMAILTSVFPPRERGKVLGINVATVYIGLSLGPVLGGALNHNLGWASIFYFTAAISVFVIFLAVFKLKGEWAGARGEKFDLAGAVLYAVGLVSFMYGMSSIAASPRAKYLLILGLALMIMFIRHEIKVAQPVLNIRLFTRNVTFAFSNLAALINYSATFAVGFLLSLHLQVVMGYDSQKAGLILLSQPVIMALLSPFAGRLSDRVEPRVVASWGMTFTALGLFVLSFITKDTPLWLIIINLVVLGTGFALFSSPNSNAVMGSVEKRFYGVASSTLGTMRLTGQAISMAIVTLLLAMYIGNVELSNASTDLINKGAKTAFVIFTVLCVGGIFASLARGNVNADAMQTKHNR</sequence>
<organism evidence="10 11">
    <name type="scientific">Desulfoscipio geothermicus DSM 3669</name>
    <dbReference type="NCBI Taxonomy" id="1121426"/>
    <lineage>
        <taxon>Bacteria</taxon>
        <taxon>Bacillati</taxon>
        <taxon>Bacillota</taxon>
        <taxon>Clostridia</taxon>
        <taxon>Eubacteriales</taxon>
        <taxon>Desulfallaceae</taxon>
        <taxon>Desulfoscipio</taxon>
    </lineage>
</organism>
<feature type="transmembrane region" description="Helical" evidence="8">
    <location>
        <begin position="164"/>
        <end position="186"/>
    </location>
</feature>
<feature type="transmembrane region" description="Helical" evidence="8">
    <location>
        <begin position="78"/>
        <end position="97"/>
    </location>
</feature>
<evidence type="ECO:0000256" key="3">
    <source>
        <dbReference type="ARBA" id="ARBA00022448"/>
    </source>
</evidence>
<feature type="transmembrane region" description="Helical" evidence="8">
    <location>
        <begin position="198"/>
        <end position="220"/>
    </location>
</feature>
<feature type="transmembrane region" description="Helical" evidence="8">
    <location>
        <begin position="136"/>
        <end position="158"/>
    </location>
</feature>
<feature type="transmembrane region" description="Helical" evidence="8">
    <location>
        <begin position="226"/>
        <end position="242"/>
    </location>
</feature>
<dbReference type="CDD" id="cd17321">
    <property type="entry name" value="MFS_MMR_MDR_like"/>
    <property type="match status" value="1"/>
</dbReference>
<dbReference type="SUPFAM" id="SSF103473">
    <property type="entry name" value="MFS general substrate transporter"/>
    <property type="match status" value="1"/>
</dbReference>
<evidence type="ECO:0000259" key="9">
    <source>
        <dbReference type="PROSITE" id="PS50850"/>
    </source>
</evidence>
<evidence type="ECO:0000313" key="10">
    <source>
        <dbReference type="EMBL" id="SFQ98976.1"/>
    </source>
</evidence>
<name>A0A1I6D0F1_9FIRM</name>
<dbReference type="EMBL" id="FOYM01000004">
    <property type="protein sequence ID" value="SFQ98976.1"/>
    <property type="molecule type" value="Genomic_DNA"/>
</dbReference>
<feature type="transmembrane region" description="Helical" evidence="8">
    <location>
        <begin position="437"/>
        <end position="454"/>
    </location>
</feature>
<evidence type="ECO:0000256" key="4">
    <source>
        <dbReference type="ARBA" id="ARBA00022475"/>
    </source>
</evidence>
<feature type="transmembrane region" description="Helical" evidence="8">
    <location>
        <begin position="12"/>
        <end position="34"/>
    </location>
</feature>
<dbReference type="InterPro" id="IPR004638">
    <property type="entry name" value="EmrB-like"/>
</dbReference>
<accession>A0A1I6D0F1</accession>
<evidence type="ECO:0000313" key="11">
    <source>
        <dbReference type="Proteomes" id="UP000199584"/>
    </source>
</evidence>
<dbReference type="GO" id="GO:0022857">
    <property type="term" value="F:transmembrane transporter activity"/>
    <property type="evidence" value="ECO:0007669"/>
    <property type="project" value="InterPro"/>
</dbReference>
<evidence type="ECO:0000256" key="5">
    <source>
        <dbReference type="ARBA" id="ARBA00022692"/>
    </source>
</evidence>
<dbReference type="RefSeq" id="WP_092482019.1">
    <property type="nucleotide sequence ID" value="NZ_FOYM01000004.1"/>
</dbReference>
<keyword evidence="7 8" id="KW-0472">Membrane</keyword>
<dbReference type="PROSITE" id="PS50850">
    <property type="entry name" value="MFS"/>
    <property type="match status" value="1"/>
</dbReference>
<dbReference type="STRING" id="39060.SAMN05660706_1042"/>
<protein>
    <submittedName>
        <fullName evidence="10">Drug resistance transporter, EmrB/QacA subfamily</fullName>
    </submittedName>
</protein>
<reference evidence="11" key="1">
    <citation type="submission" date="2016-10" db="EMBL/GenBank/DDBJ databases">
        <authorList>
            <person name="Varghese N."/>
            <person name="Submissions S."/>
        </authorList>
    </citation>
    <scope>NUCLEOTIDE SEQUENCE [LARGE SCALE GENOMIC DNA]</scope>
    <source>
        <strain evidence="11">DSM 3669</strain>
    </source>
</reference>
<keyword evidence="3" id="KW-0813">Transport</keyword>
<dbReference type="InterPro" id="IPR011701">
    <property type="entry name" value="MFS"/>
</dbReference>
<proteinExistence type="inferred from homology"/>
<feature type="transmembrane region" description="Helical" evidence="8">
    <location>
        <begin position="353"/>
        <end position="370"/>
    </location>
</feature>